<dbReference type="RefSeq" id="WP_109713791.1">
    <property type="nucleotide sequence ID" value="NZ_QGDS01000015.1"/>
</dbReference>
<feature type="transmembrane region" description="Helical" evidence="9">
    <location>
        <begin position="279"/>
        <end position="299"/>
    </location>
</feature>
<evidence type="ECO:0000256" key="9">
    <source>
        <dbReference type="SAM" id="Phobius"/>
    </source>
</evidence>
<dbReference type="GO" id="GO:0009401">
    <property type="term" value="P:phosphoenolpyruvate-dependent sugar phosphotransferase system"/>
    <property type="evidence" value="ECO:0007669"/>
    <property type="project" value="UniProtKB-KW"/>
</dbReference>
<feature type="domain" description="PTS EIIC type-2" evidence="10">
    <location>
        <begin position="8"/>
        <end position="349"/>
    </location>
</feature>
<evidence type="ECO:0000256" key="3">
    <source>
        <dbReference type="ARBA" id="ARBA00022475"/>
    </source>
</evidence>
<evidence type="ECO:0000256" key="8">
    <source>
        <dbReference type="ARBA" id="ARBA00023136"/>
    </source>
</evidence>
<evidence type="ECO:0000256" key="4">
    <source>
        <dbReference type="ARBA" id="ARBA00022597"/>
    </source>
</evidence>
<comment type="subcellular location">
    <subcellularLocation>
        <location evidence="1">Cell inner membrane</location>
        <topology evidence="1">Multi-pass membrane protein</topology>
    </subcellularLocation>
</comment>
<reference evidence="12" key="1">
    <citation type="submission" date="2017-07" db="EMBL/GenBank/DDBJ databases">
        <authorList>
            <person name="Varghese N."/>
            <person name="Submissions S."/>
        </authorList>
    </citation>
    <scope>NUCLEOTIDE SEQUENCE [LARGE SCALE GENOMIC DNA]</scope>
    <source>
        <strain evidence="12">NLAE-zl-C134</strain>
    </source>
</reference>
<keyword evidence="2" id="KW-0813">Transport</keyword>
<accession>A0A315ZRL2</accession>
<dbReference type="OrthoDB" id="9782569at2"/>
<dbReference type="InterPro" id="IPR050864">
    <property type="entry name" value="Bacterial_PTS_Sugar_Transport"/>
</dbReference>
<keyword evidence="3" id="KW-1003">Cell membrane</keyword>
<dbReference type="NCBIfam" id="TIGR01427">
    <property type="entry name" value="PTS_IIC_fructo"/>
    <property type="match status" value="1"/>
</dbReference>
<dbReference type="GO" id="GO:0005351">
    <property type="term" value="F:carbohydrate:proton symporter activity"/>
    <property type="evidence" value="ECO:0007669"/>
    <property type="project" value="InterPro"/>
</dbReference>
<gene>
    <name evidence="11" type="ORF">SAMN05216529_11571</name>
</gene>
<dbReference type="GO" id="GO:0005886">
    <property type="term" value="C:plasma membrane"/>
    <property type="evidence" value="ECO:0007669"/>
    <property type="project" value="UniProtKB-SubCell"/>
</dbReference>
<keyword evidence="8 9" id="KW-0472">Membrane</keyword>
<evidence type="ECO:0000256" key="6">
    <source>
        <dbReference type="ARBA" id="ARBA00022692"/>
    </source>
</evidence>
<feature type="transmembrane region" description="Helical" evidence="9">
    <location>
        <begin position="183"/>
        <end position="201"/>
    </location>
</feature>
<proteinExistence type="predicted"/>
<protein>
    <submittedName>
        <fullName evidence="11">PTS system IIC component, Fru family</fullName>
    </submittedName>
</protein>
<feature type="transmembrane region" description="Helical" evidence="9">
    <location>
        <begin position="254"/>
        <end position="274"/>
    </location>
</feature>
<dbReference type="GO" id="GO:0090563">
    <property type="term" value="F:protein-phosphocysteine-sugar phosphotransferase activity"/>
    <property type="evidence" value="ECO:0007669"/>
    <property type="project" value="TreeGrafter"/>
</dbReference>
<dbReference type="Proteomes" id="UP000254051">
    <property type="component" value="Unassembled WGS sequence"/>
</dbReference>
<dbReference type="EMBL" id="UHJJ01000015">
    <property type="protein sequence ID" value="SUQ15715.1"/>
    <property type="molecule type" value="Genomic_DNA"/>
</dbReference>
<feature type="transmembrane region" description="Helical" evidence="9">
    <location>
        <begin position="222"/>
        <end position="242"/>
    </location>
</feature>
<dbReference type="GO" id="GO:0008982">
    <property type="term" value="F:protein-N(PI)-phosphohistidine-sugar phosphotransferase activity"/>
    <property type="evidence" value="ECO:0007669"/>
    <property type="project" value="InterPro"/>
</dbReference>
<feature type="transmembrane region" description="Helical" evidence="9">
    <location>
        <begin position="12"/>
        <end position="37"/>
    </location>
</feature>
<dbReference type="PANTHER" id="PTHR30505">
    <property type="entry name" value="FRUCTOSE-LIKE PERMEASE"/>
    <property type="match status" value="1"/>
</dbReference>
<evidence type="ECO:0000313" key="11">
    <source>
        <dbReference type="EMBL" id="SUQ15715.1"/>
    </source>
</evidence>
<sequence>MKKFLKELQKHLLSGVSFMMPIVVAGGVLLAISLLGAQQTETGLVPNGALMTYLNQLGKAGMTLMIPVFSGYIAYSVSGKPGLTPGFILGYIANSAIVINGNEVKSGFLGALLLGLLAGYMVKWMKGLNVGKAFRSIMPIIVIPVTTVLVIGFAYYFIIAIPISFLMTALTDFMTNLNGTSSYGMAVFMGIFAEIDFGGPVTKAVSMFTLALINEGVMGPNGIFRILVAVPPIGIFLSTFIAKNKYTPEERENGVAVGIMGCLGITEGAIPYALKDPKAVYPATIIGNVVGAIIGTIGSVTCPVPHGGFIVLPVVGNRIWFVIAILAGSIVTALMLKILKKPLPEEKSAETA</sequence>
<feature type="transmembrane region" description="Helical" evidence="9">
    <location>
        <begin position="82"/>
        <end position="101"/>
    </location>
</feature>
<feature type="transmembrane region" description="Helical" evidence="9">
    <location>
        <begin position="319"/>
        <end position="339"/>
    </location>
</feature>
<keyword evidence="12" id="KW-1185">Reference proteome</keyword>
<dbReference type="PROSITE" id="PS51104">
    <property type="entry name" value="PTS_EIIC_TYPE_2"/>
    <property type="match status" value="1"/>
</dbReference>
<keyword evidence="6 9" id="KW-0812">Transmembrane</keyword>
<name>A0A315ZRL2_9FIRM</name>
<dbReference type="PANTHER" id="PTHR30505:SF0">
    <property type="entry name" value="FRUCTOSE-LIKE PTS SYSTEM EIIBC COMPONENT-RELATED"/>
    <property type="match status" value="1"/>
</dbReference>
<evidence type="ECO:0000256" key="5">
    <source>
        <dbReference type="ARBA" id="ARBA00022683"/>
    </source>
</evidence>
<evidence type="ECO:0000256" key="7">
    <source>
        <dbReference type="ARBA" id="ARBA00022989"/>
    </source>
</evidence>
<keyword evidence="7 9" id="KW-1133">Transmembrane helix</keyword>
<dbReference type="InterPro" id="IPR013014">
    <property type="entry name" value="PTS_EIIC_2"/>
</dbReference>
<evidence type="ECO:0000256" key="1">
    <source>
        <dbReference type="ARBA" id="ARBA00004429"/>
    </source>
</evidence>
<feature type="transmembrane region" description="Helical" evidence="9">
    <location>
        <begin position="107"/>
        <end position="125"/>
    </location>
</feature>
<evidence type="ECO:0000313" key="12">
    <source>
        <dbReference type="Proteomes" id="UP000254051"/>
    </source>
</evidence>
<feature type="transmembrane region" description="Helical" evidence="9">
    <location>
        <begin position="137"/>
        <end position="163"/>
    </location>
</feature>
<dbReference type="InterPro" id="IPR006327">
    <property type="entry name" value="PTS_IIC_fruc"/>
</dbReference>
<evidence type="ECO:0000256" key="2">
    <source>
        <dbReference type="ARBA" id="ARBA00022448"/>
    </source>
</evidence>
<keyword evidence="5" id="KW-0598">Phosphotransferase system</keyword>
<dbReference type="AlphaFoldDB" id="A0A315ZRL2"/>
<keyword evidence="4" id="KW-0762">Sugar transport</keyword>
<organism evidence="11 12">
    <name type="scientific">Faecalicatena contorta</name>
    <dbReference type="NCBI Taxonomy" id="39482"/>
    <lineage>
        <taxon>Bacteria</taxon>
        <taxon>Bacillati</taxon>
        <taxon>Bacillota</taxon>
        <taxon>Clostridia</taxon>
        <taxon>Lachnospirales</taxon>
        <taxon>Lachnospiraceae</taxon>
        <taxon>Faecalicatena</taxon>
    </lineage>
</organism>
<evidence type="ECO:0000259" key="10">
    <source>
        <dbReference type="PROSITE" id="PS51104"/>
    </source>
</evidence>